<sequence length="64" mass="7165">MKIGMFFISLLAMAASWYWIGHRNSYAQSFSQQLKSAFKCVAIGIAVYFSLLFAVMLYLVATTG</sequence>
<evidence type="ECO:0000313" key="2">
    <source>
        <dbReference type="EMBL" id="TCT02766.1"/>
    </source>
</evidence>
<dbReference type="AlphaFoldDB" id="A0A4R3LSH6"/>
<proteinExistence type="predicted"/>
<evidence type="ECO:0000256" key="1">
    <source>
        <dbReference type="SAM" id="Phobius"/>
    </source>
</evidence>
<reference evidence="2 3" key="1">
    <citation type="submission" date="2019-03" db="EMBL/GenBank/DDBJ databases">
        <title>Genomic Encyclopedia of Type Strains, Phase IV (KMG-IV): sequencing the most valuable type-strain genomes for metagenomic binning, comparative biology and taxonomic classification.</title>
        <authorList>
            <person name="Goeker M."/>
        </authorList>
    </citation>
    <scope>NUCLEOTIDE SEQUENCE [LARGE SCALE GENOMIC DNA]</scope>
    <source>
        <strain evidence="2 3">DSM 24591</strain>
    </source>
</reference>
<organism evidence="2 3">
    <name type="scientific">Paralcaligenes ureilyticus</name>
    <dbReference type="NCBI Taxonomy" id="627131"/>
    <lineage>
        <taxon>Bacteria</taxon>
        <taxon>Pseudomonadati</taxon>
        <taxon>Pseudomonadota</taxon>
        <taxon>Betaproteobacteria</taxon>
        <taxon>Burkholderiales</taxon>
        <taxon>Alcaligenaceae</taxon>
        <taxon>Paralcaligenes</taxon>
    </lineage>
</organism>
<protein>
    <submittedName>
        <fullName evidence="2">Uncharacterized protein</fullName>
    </submittedName>
</protein>
<dbReference type="EMBL" id="SMAJ01000017">
    <property type="protein sequence ID" value="TCT02766.1"/>
    <property type="molecule type" value="Genomic_DNA"/>
</dbReference>
<feature type="transmembrane region" description="Helical" evidence="1">
    <location>
        <begin position="41"/>
        <end position="61"/>
    </location>
</feature>
<feature type="transmembrane region" description="Helical" evidence="1">
    <location>
        <begin position="6"/>
        <end position="21"/>
    </location>
</feature>
<keyword evidence="3" id="KW-1185">Reference proteome</keyword>
<comment type="caution">
    <text evidence="2">The sequence shown here is derived from an EMBL/GenBank/DDBJ whole genome shotgun (WGS) entry which is preliminary data.</text>
</comment>
<keyword evidence="1" id="KW-0812">Transmembrane</keyword>
<evidence type="ECO:0000313" key="3">
    <source>
        <dbReference type="Proteomes" id="UP000295525"/>
    </source>
</evidence>
<dbReference type="Proteomes" id="UP000295525">
    <property type="component" value="Unassembled WGS sequence"/>
</dbReference>
<keyword evidence="1" id="KW-1133">Transmembrane helix</keyword>
<keyword evidence="1" id="KW-0472">Membrane</keyword>
<accession>A0A4R3LSH6</accession>
<name>A0A4R3LSH6_9BURK</name>
<gene>
    <name evidence="2" type="ORF">EDC26_11741</name>
</gene>